<keyword evidence="2" id="KW-1185">Reference proteome</keyword>
<evidence type="ECO:0000313" key="1">
    <source>
        <dbReference type="EMBL" id="ETO28606.1"/>
    </source>
</evidence>
<dbReference type="EMBL" id="ASPP01006574">
    <property type="protein sequence ID" value="ETO28606.1"/>
    <property type="molecule type" value="Genomic_DNA"/>
</dbReference>
<name>X6NRF4_RETFI</name>
<gene>
    <name evidence="1" type="ORF">RFI_08529</name>
</gene>
<dbReference type="AlphaFoldDB" id="X6NRF4"/>
<reference evidence="1 2" key="1">
    <citation type="journal article" date="2013" name="Curr. Biol.">
        <title>The Genome of the Foraminiferan Reticulomyxa filosa.</title>
        <authorList>
            <person name="Glockner G."/>
            <person name="Hulsmann N."/>
            <person name="Schleicher M."/>
            <person name="Noegel A.A."/>
            <person name="Eichinger L."/>
            <person name="Gallinger C."/>
            <person name="Pawlowski J."/>
            <person name="Sierra R."/>
            <person name="Euteneuer U."/>
            <person name="Pillet L."/>
            <person name="Moustafa A."/>
            <person name="Platzer M."/>
            <person name="Groth M."/>
            <person name="Szafranski K."/>
            <person name="Schliwa M."/>
        </authorList>
    </citation>
    <scope>NUCLEOTIDE SEQUENCE [LARGE SCALE GENOMIC DNA]</scope>
</reference>
<protein>
    <submittedName>
        <fullName evidence="1">Uncharacterized protein</fullName>
    </submittedName>
</protein>
<organism evidence="1 2">
    <name type="scientific">Reticulomyxa filosa</name>
    <dbReference type="NCBI Taxonomy" id="46433"/>
    <lineage>
        <taxon>Eukaryota</taxon>
        <taxon>Sar</taxon>
        <taxon>Rhizaria</taxon>
        <taxon>Retaria</taxon>
        <taxon>Foraminifera</taxon>
        <taxon>Monothalamids</taxon>
        <taxon>Reticulomyxidae</taxon>
        <taxon>Reticulomyxa</taxon>
    </lineage>
</organism>
<comment type="caution">
    <text evidence="1">The sequence shown here is derived from an EMBL/GenBank/DDBJ whole genome shotgun (WGS) entry which is preliminary data.</text>
</comment>
<dbReference type="Proteomes" id="UP000023152">
    <property type="component" value="Unassembled WGS sequence"/>
</dbReference>
<accession>X6NRF4</accession>
<sequence length="197" mass="22347">MMVKTLFPSHVNDEGITKGCMLLLKIKRRTGETKHDGNDSKNKDKGGSEDTNTVLKFKCTYQNAITEKEETLVFSAQIPPTAALGHPKDEEWFESHGVRKVIALTHYVNLCRAVVSQQAIYSSVGIPYRYKPEAGNFLKGSDSNKGEELTSQKDILESFKDYFSNQCQLLKDDFMKEEIDVIDKLIGQQKSHFDTKY</sequence>
<proteinExistence type="predicted"/>
<evidence type="ECO:0000313" key="2">
    <source>
        <dbReference type="Proteomes" id="UP000023152"/>
    </source>
</evidence>